<evidence type="ECO:0000313" key="5">
    <source>
        <dbReference type="EMBL" id="MBL0706646.1"/>
    </source>
</evidence>
<keyword evidence="2" id="KW-0547">Nucleotide-binding</keyword>
<keyword evidence="3 5" id="KW-0067">ATP-binding</keyword>
<dbReference type="InterPro" id="IPR050166">
    <property type="entry name" value="ABC_transporter_ATP-bind"/>
</dbReference>
<dbReference type="RefSeq" id="WP_189695334.1">
    <property type="nucleotide sequence ID" value="NZ_BNCM01000024.1"/>
</dbReference>
<accession>A0ABS1K8J7</accession>
<dbReference type="EMBL" id="JAERRC010000034">
    <property type="protein sequence ID" value="MBL0706646.1"/>
    <property type="molecule type" value="Genomic_DNA"/>
</dbReference>
<evidence type="ECO:0000256" key="3">
    <source>
        <dbReference type="ARBA" id="ARBA00022840"/>
    </source>
</evidence>
<name>A0ABS1K8J7_9MICC</name>
<evidence type="ECO:0000256" key="1">
    <source>
        <dbReference type="ARBA" id="ARBA00022448"/>
    </source>
</evidence>
<dbReference type="InterPro" id="IPR017871">
    <property type="entry name" value="ABC_transporter-like_CS"/>
</dbReference>
<dbReference type="GO" id="GO:0005524">
    <property type="term" value="F:ATP binding"/>
    <property type="evidence" value="ECO:0007669"/>
    <property type="project" value="UniProtKB-KW"/>
</dbReference>
<dbReference type="CDD" id="cd03293">
    <property type="entry name" value="ABC_NrtD_SsuB_transporters"/>
    <property type="match status" value="1"/>
</dbReference>
<dbReference type="Pfam" id="PF00005">
    <property type="entry name" value="ABC_tran"/>
    <property type="match status" value="1"/>
</dbReference>
<dbReference type="InterPro" id="IPR027417">
    <property type="entry name" value="P-loop_NTPase"/>
</dbReference>
<dbReference type="InterPro" id="IPR003439">
    <property type="entry name" value="ABC_transporter-like_ATP-bd"/>
</dbReference>
<dbReference type="SMART" id="SM00382">
    <property type="entry name" value="AAA"/>
    <property type="match status" value="1"/>
</dbReference>
<reference evidence="5 6" key="1">
    <citation type="submission" date="2021-01" db="EMBL/GenBank/DDBJ databases">
        <title>Genome public.</title>
        <authorList>
            <person name="Liu C."/>
            <person name="Sun Q."/>
        </authorList>
    </citation>
    <scope>NUCLEOTIDE SEQUENCE [LARGE SCALE GENOMIC DNA]</scope>
    <source>
        <strain evidence="5 6">JC656</strain>
    </source>
</reference>
<dbReference type="Proteomes" id="UP000639051">
    <property type="component" value="Unassembled WGS sequence"/>
</dbReference>
<evidence type="ECO:0000313" key="6">
    <source>
        <dbReference type="Proteomes" id="UP000639051"/>
    </source>
</evidence>
<dbReference type="PROSITE" id="PS50893">
    <property type="entry name" value="ABC_TRANSPORTER_2"/>
    <property type="match status" value="1"/>
</dbReference>
<dbReference type="InterPro" id="IPR003593">
    <property type="entry name" value="AAA+_ATPase"/>
</dbReference>
<feature type="domain" description="ABC transporter" evidence="4">
    <location>
        <begin position="19"/>
        <end position="250"/>
    </location>
</feature>
<sequence length="264" mass="28678">MTSPMLDRQGAPAAPHLALAADRVSEQFGAGAPVLENVSLTVEHGEFVAIVGPSGCGKTTLLRIIQGLEAATSGAVTTRSRTGEAPRMSYVFQRASLLPWYTVRDNVAFGVTLRAGNGIYGSKRERDNAVADLLALTGLTKYADFYPDQISGGMQQRVNVARALAVRPDVLLLDEPLSALDALTRERLQIDVARILEQVGTTGILVTHDIREAVFLSDRIAVMAAHPGRTRAIVDVDFPRPRTPEFQHSTELAQLERGIWEMLH</sequence>
<dbReference type="SUPFAM" id="SSF52540">
    <property type="entry name" value="P-loop containing nucleoside triphosphate hydrolases"/>
    <property type="match status" value="1"/>
</dbReference>
<evidence type="ECO:0000256" key="2">
    <source>
        <dbReference type="ARBA" id="ARBA00022741"/>
    </source>
</evidence>
<gene>
    <name evidence="5" type="ORF">JJE72_14215</name>
</gene>
<dbReference type="PANTHER" id="PTHR42788">
    <property type="entry name" value="TAURINE IMPORT ATP-BINDING PROTEIN-RELATED"/>
    <property type="match status" value="1"/>
</dbReference>
<keyword evidence="6" id="KW-1185">Reference proteome</keyword>
<evidence type="ECO:0000259" key="4">
    <source>
        <dbReference type="PROSITE" id="PS50893"/>
    </source>
</evidence>
<organism evidence="5 6">
    <name type="scientific">Sinomonas cellulolyticus</name>
    <dbReference type="NCBI Taxonomy" id="2801916"/>
    <lineage>
        <taxon>Bacteria</taxon>
        <taxon>Bacillati</taxon>
        <taxon>Actinomycetota</taxon>
        <taxon>Actinomycetes</taxon>
        <taxon>Micrococcales</taxon>
        <taxon>Micrococcaceae</taxon>
        <taxon>Sinomonas</taxon>
    </lineage>
</organism>
<dbReference type="Gene3D" id="3.40.50.300">
    <property type="entry name" value="P-loop containing nucleotide triphosphate hydrolases"/>
    <property type="match status" value="1"/>
</dbReference>
<protein>
    <submittedName>
        <fullName evidence="5">ABC transporter ATP-binding protein</fullName>
    </submittedName>
</protein>
<dbReference type="PANTHER" id="PTHR42788:SF13">
    <property type="entry name" value="ALIPHATIC SULFONATES IMPORT ATP-BINDING PROTEIN SSUB"/>
    <property type="match status" value="1"/>
</dbReference>
<keyword evidence="1" id="KW-0813">Transport</keyword>
<dbReference type="PROSITE" id="PS00211">
    <property type="entry name" value="ABC_TRANSPORTER_1"/>
    <property type="match status" value="1"/>
</dbReference>
<proteinExistence type="predicted"/>
<comment type="caution">
    <text evidence="5">The sequence shown here is derived from an EMBL/GenBank/DDBJ whole genome shotgun (WGS) entry which is preliminary data.</text>
</comment>